<sequence length="382" mass="42123">MCLWTFETESRKDSIMMNTTNILTTNGVEDFLKRAAEAIQILNNKNASLSERAEATRTIFGDSQKFWVEIATAMSVPDGRQKTDVVVAVPAVSAPPAQQQVSKPVAPPPSAVLPPKKPVADTVPARTLGVVRKTETIEGGNLFAEKLAKAAIQLELEDHTPMGVFRTLMGMSPKDGGHGRDYWDKCRDGVYDVLYPGLLVEKVDWERLTEKMKKNLFLDRQNASMFIKNCPKELVQDLLFGEGGVSAVVKQIQAERVENKTSPYRISFIIDCCLAVGKEVTKDLLYDAKSAVNHMGPNQMGFIGSDHWLMRKVAAMKSQKPIPRGKYVPKEEVEALHEESEESSVPTEKLLDDIQRVAEEVVAAGSESEVTTESEVAESVAS</sequence>
<evidence type="ECO:0000313" key="3">
    <source>
        <dbReference type="Proteomes" id="UP000177707"/>
    </source>
</evidence>
<reference evidence="2 3" key="1">
    <citation type="journal article" date="2016" name="Nat. Commun.">
        <title>Thousands of microbial genomes shed light on interconnected biogeochemical processes in an aquifer system.</title>
        <authorList>
            <person name="Anantharaman K."/>
            <person name="Brown C.T."/>
            <person name="Hug L.A."/>
            <person name="Sharon I."/>
            <person name="Castelle C.J."/>
            <person name="Probst A.J."/>
            <person name="Thomas B.C."/>
            <person name="Singh A."/>
            <person name="Wilkins M.J."/>
            <person name="Karaoz U."/>
            <person name="Brodie E.L."/>
            <person name="Williams K.H."/>
            <person name="Hubbard S.S."/>
            <person name="Banfield J.F."/>
        </authorList>
    </citation>
    <scope>NUCLEOTIDE SEQUENCE [LARGE SCALE GENOMIC DNA]</scope>
</reference>
<evidence type="ECO:0000313" key="2">
    <source>
        <dbReference type="EMBL" id="OHB02461.1"/>
    </source>
</evidence>
<accession>A0A1G2TYT3</accession>
<name>A0A1G2TYT3_9BACT</name>
<evidence type="ECO:0000256" key="1">
    <source>
        <dbReference type="SAM" id="MobiDB-lite"/>
    </source>
</evidence>
<gene>
    <name evidence="2" type="ORF">A3A96_01140</name>
</gene>
<feature type="region of interest" description="Disordered" evidence="1">
    <location>
        <begin position="362"/>
        <end position="382"/>
    </location>
</feature>
<protein>
    <submittedName>
        <fullName evidence="2">Uncharacterized protein</fullName>
    </submittedName>
</protein>
<dbReference type="AlphaFoldDB" id="A0A1G2TYT3"/>
<dbReference type="EMBL" id="MHWB01000004">
    <property type="protein sequence ID" value="OHB02461.1"/>
    <property type="molecule type" value="Genomic_DNA"/>
</dbReference>
<comment type="caution">
    <text evidence="2">The sequence shown here is derived from an EMBL/GenBank/DDBJ whole genome shotgun (WGS) entry which is preliminary data.</text>
</comment>
<organism evidence="2 3">
    <name type="scientific">Candidatus Zambryskibacteria bacterium RIFCSPLOWO2_01_FULL_39_39</name>
    <dbReference type="NCBI Taxonomy" id="1802758"/>
    <lineage>
        <taxon>Bacteria</taxon>
        <taxon>Candidatus Zambryskiibacteriota</taxon>
    </lineage>
</organism>
<feature type="region of interest" description="Disordered" evidence="1">
    <location>
        <begin position="99"/>
        <end position="118"/>
    </location>
</feature>
<proteinExistence type="predicted"/>
<feature type="compositionally biased region" description="Pro residues" evidence="1">
    <location>
        <begin position="105"/>
        <end position="117"/>
    </location>
</feature>
<dbReference type="Proteomes" id="UP000177707">
    <property type="component" value="Unassembled WGS sequence"/>
</dbReference>
<dbReference type="STRING" id="1802758.A3A96_01140"/>